<dbReference type="AlphaFoldDB" id="A0A917LZ13"/>
<comment type="caution">
    <text evidence="1">The sequence shown here is derived from an EMBL/GenBank/DDBJ whole genome shotgun (WGS) entry which is preliminary data.</text>
</comment>
<organism evidence="1 2">
    <name type="scientific">Kocuria dechangensis</name>
    <dbReference type="NCBI Taxonomy" id="1176249"/>
    <lineage>
        <taxon>Bacteria</taxon>
        <taxon>Bacillati</taxon>
        <taxon>Actinomycetota</taxon>
        <taxon>Actinomycetes</taxon>
        <taxon>Micrococcales</taxon>
        <taxon>Micrococcaceae</taxon>
        <taxon>Kocuria</taxon>
    </lineage>
</organism>
<accession>A0A917LZ13</accession>
<protein>
    <submittedName>
        <fullName evidence="1">Uncharacterized protein</fullName>
    </submittedName>
</protein>
<gene>
    <name evidence="1" type="ORF">GCM10011374_34180</name>
</gene>
<evidence type="ECO:0000313" key="1">
    <source>
        <dbReference type="EMBL" id="GGG67144.1"/>
    </source>
</evidence>
<dbReference type="Proteomes" id="UP000638848">
    <property type="component" value="Unassembled WGS sequence"/>
</dbReference>
<sequence>MVHEMTHLHEHGHGHGHGERLIMLLDVYLPTWRTRRDALNTTPLRDENWQNQLDSRLA</sequence>
<reference evidence="1" key="2">
    <citation type="submission" date="2020-09" db="EMBL/GenBank/DDBJ databases">
        <authorList>
            <person name="Sun Q."/>
            <person name="Zhou Y."/>
        </authorList>
    </citation>
    <scope>NUCLEOTIDE SEQUENCE</scope>
    <source>
        <strain evidence="1">CGMCC 1.12187</strain>
    </source>
</reference>
<dbReference type="EMBL" id="BMEQ01000026">
    <property type="protein sequence ID" value="GGG67144.1"/>
    <property type="molecule type" value="Genomic_DNA"/>
</dbReference>
<name>A0A917LZ13_9MICC</name>
<proteinExistence type="predicted"/>
<reference evidence="1" key="1">
    <citation type="journal article" date="2014" name="Int. J. Syst. Evol. Microbiol.">
        <title>Complete genome sequence of Corynebacterium casei LMG S-19264T (=DSM 44701T), isolated from a smear-ripened cheese.</title>
        <authorList>
            <consortium name="US DOE Joint Genome Institute (JGI-PGF)"/>
            <person name="Walter F."/>
            <person name="Albersmeier A."/>
            <person name="Kalinowski J."/>
            <person name="Ruckert C."/>
        </authorList>
    </citation>
    <scope>NUCLEOTIDE SEQUENCE</scope>
    <source>
        <strain evidence="1">CGMCC 1.12187</strain>
    </source>
</reference>
<keyword evidence="2" id="KW-1185">Reference proteome</keyword>
<evidence type="ECO:0000313" key="2">
    <source>
        <dbReference type="Proteomes" id="UP000638848"/>
    </source>
</evidence>